<evidence type="ECO:0000313" key="1">
    <source>
        <dbReference type="EMBL" id="AFV51250.1"/>
    </source>
</evidence>
<dbReference type="Proteomes" id="UP000009199">
    <property type="component" value="Segment"/>
</dbReference>
<dbReference type="EMBL" id="JX944686">
    <property type="protein sequence ID" value="AFV51250.1"/>
    <property type="molecule type" value="Genomic_DNA"/>
</dbReference>
<protein>
    <submittedName>
        <fullName evidence="1">Uncharacterized protein</fullName>
    </submittedName>
</protein>
<evidence type="ECO:0000313" key="2">
    <source>
        <dbReference type="Proteomes" id="UP000009199"/>
    </source>
</evidence>
<sequence>MGRRKLVDYFKVWRVGSKKSEPLSLQQRFQQYLEEHVVMVYNYLQRWLGVKPHGYLNTLDLASVETSWGKHYVLNIVVPYDVPNFYKIERGIIKYVLGVFPLPDFVDIKVYEGRQFGREADVIVVEAKQALVTIFD</sequence>
<dbReference type="KEGG" id="vg:13997095"/>
<reference evidence="1 2" key="1">
    <citation type="journal article" date="2013" name="Genome Announc.">
        <title>Genome sequence of a novel archaeal rudivirus recovered from a mexican hot spring.</title>
        <authorList>
            <person name="Servin-Garciduenas L.E."/>
            <person name="Peng X."/>
            <person name="Garrett R.A."/>
            <person name="Martinez-Romero E."/>
        </authorList>
    </citation>
    <scope>NUCLEOTIDE SEQUENCE [LARGE SCALE GENOMIC DNA]</scope>
</reference>
<name>K4NZH2_9VIRU</name>
<keyword evidence="2" id="KW-1185">Reference proteome</keyword>
<accession>K4NZH2</accession>
<organism evidence="1 2">
    <name type="scientific">Sulfolobales Mexican rod-shaped virus 1</name>
    <dbReference type="NCBI Taxonomy" id="2848122"/>
    <lineage>
        <taxon>Viruses</taxon>
        <taxon>Adnaviria</taxon>
        <taxon>Zilligvirae</taxon>
        <taxon>Taleaviricota</taxon>
        <taxon>Tokiviricetes</taxon>
        <taxon>Ligamenvirales</taxon>
        <taxon>Rudiviridae</taxon>
        <taxon>Mexirudivirus</taxon>
        <taxon>Mexirudivirus azufresense</taxon>
        <taxon>Mexirudivirus SMRV1</taxon>
    </lineage>
</organism>
<proteinExistence type="predicted"/>